<evidence type="ECO:0000313" key="2">
    <source>
        <dbReference type="Proteomes" id="UP001057402"/>
    </source>
</evidence>
<sequence>MLGRARKHESSDRERFYVELSCFQALQIPKGWDRLGLSLVSVETGKTVHRTARAVVWNGNCQWTETVSESVWTNRGETAGDVEGCHFRIIVTSGSSRSNFLGEASINLGSYIKASSPVPVSLQLSKCSYGTILQMKARCLLSKPKLREEHAGSADINSSYEELTIEYDELDGRSDGSENTSVIVPHNFRSSPSRLRKSNSKETSFSASVSGGSFEYCEGNISEKDISRNYSSGRQNSSGSRASSADDESVAQNSPSFNSKQRGSRPSYQNQNGEHRRSSKHFVASQLHNAASSKELNKFEAAEVTVEELRAEAQMWERNARKLMSDMDVLRGEMAEQTEQRELLGAELSASREECDRLRQENKRMNIVLEELTKKQTAEENGAEEFRKAMEEEIKFQKERNADLALQLKKTQESNVELLSVLQEFEETIDAQRVEINMLLSAKQIEGSNEDSRVSELEHEIREKEKLASRETAVLKLQIDQHREQIEVMALNYPLAYLDSALYALDISQNDQHESFNPNIELVKGKLEGAITLSEVNDTKEKYSLEEAEVGALKSRIQELEGRIDSFEVEKSSCKCLGGSQGEKTPVTIRGVDTYNNALEDRLSELEEENVWLSERIVGLEAQLRYLTNEKESVILSLQNSESLCSKLENDIRKLESDIEVMGIDTKQKLLAVRERLSESLDERGRLKVVNSKLQDDIEVLNGKSSFLEKANEDLKKENTELHEECAVLEAEVSELRELFHRVSTGIEVLEENFASLTEETALKEKALRSEVDALLRENERIHDNIPKESVQWSNMKATNGNVVPEHNEVVLMAEREKLLDLLEDIKSNEKQQKCTIRRFHIVLKGSEYENLRLVGEIKNLQLWLQQTELLRKEVSALRRGISEEIFEKERLEASNQVLLEQYEEMKSEWESLMRKVSSTQRALTEVEHSRNTKAALEERILRLEGDLTAREALFASDAQQRNELARMRITNGELQRRIKCLQDENHKYRTRIQQLGIPSESETLNKPNKDIVSVQNMGSIERELVDLRERYSAMSLKYAQAEAHREQLLMGSKATK</sequence>
<protein>
    <submittedName>
        <fullName evidence="1">Uncharacterized protein</fullName>
    </submittedName>
</protein>
<keyword evidence="2" id="KW-1185">Reference proteome</keyword>
<comment type="caution">
    <text evidence="1">The sequence shown here is derived from an EMBL/GenBank/DDBJ whole genome shotgun (WGS) entry which is preliminary data.</text>
</comment>
<name>A0ACB9KXR0_9MYRT</name>
<dbReference type="Proteomes" id="UP001057402">
    <property type="component" value="Chromosome 12"/>
</dbReference>
<gene>
    <name evidence="1" type="ORF">MLD38_038067</name>
</gene>
<proteinExistence type="predicted"/>
<organism evidence="1 2">
    <name type="scientific">Melastoma candidum</name>
    <dbReference type="NCBI Taxonomy" id="119954"/>
    <lineage>
        <taxon>Eukaryota</taxon>
        <taxon>Viridiplantae</taxon>
        <taxon>Streptophyta</taxon>
        <taxon>Embryophyta</taxon>
        <taxon>Tracheophyta</taxon>
        <taxon>Spermatophyta</taxon>
        <taxon>Magnoliopsida</taxon>
        <taxon>eudicotyledons</taxon>
        <taxon>Gunneridae</taxon>
        <taxon>Pentapetalae</taxon>
        <taxon>rosids</taxon>
        <taxon>malvids</taxon>
        <taxon>Myrtales</taxon>
        <taxon>Melastomataceae</taxon>
        <taxon>Melastomatoideae</taxon>
        <taxon>Melastomateae</taxon>
        <taxon>Melastoma</taxon>
    </lineage>
</organism>
<accession>A0ACB9KXR0</accession>
<dbReference type="EMBL" id="CM042891">
    <property type="protein sequence ID" value="KAI4302299.1"/>
    <property type="molecule type" value="Genomic_DNA"/>
</dbReference>
<reference evidence="2" key="1">
    <citation type="journal article" date="2023" name="Front. Plant Sci.">
        <title>Chromosomal-level genome assembly of Melastoma candidum provides insights into trichome evolution.</title>
        <authorList>
            <person name="Zhong Y."/>
            <person name="Wu W."/>
            <person name="Sun C."/>
            <person name="Zou P."/>
            <person name="Liu Y."/>
            <person name="Dai S."/>
            <person name="Zhou R."/>
        </authorList>
    </citation>
    <scope>NUCLEOTIDE SEQUENCE [LARGE SCALE GENOMIC DNA]</scope>
</reference>
<evidence type="ECO:0000313" key="1">
    <source>
        <dbReference type="EMBL" id="KAI4302299.1"/>
    </source>
</evidence>